<feature type="region of interest" description="Disordered" evidence="2">
    <location>
        <begin position="167"/>
        <end position="189"/>
    </location>
</feature>
<proteinExistence type="predicted"/>
<dbReference type="GO" id="GO:0005840">
    <property type="term" value="C:ribosome"/>
    <property type="evidence" value="ECO:0007669"/>
    <property type="project" value="UniProtKB-KW"/>
</dbReference>
<keyword evidence="1" id="KW-0808">Transferase</keyword>
<evidence type="ECO:0000259" key="3">
    <source>
        <dbReference type="PROSITE" id="PS51186"/>
    </source>
</evidence>
<reference evidence="5" key="1">
    <citation type="submission" date="2017-06" db="EMBL/GenBank/DDBJ databases">
        <authorList>
            <person name="Varghese N."/>
            <person name="Submissions S."/>
        </authorList>
    </citation>
    <scope>NUCLEOTIDE SEQUENCE [LARGE SCALE GENOMIC DNA]</scope>
    <source>
        <strain evidence="5">JAD2</strain>
    </source>
</reference>
<organism evidence="4 5">
    <name type="scientific">Thermoflexus hugenholtzii JAD2</name>
    <dbReference type="NCBI Taxonomy" id="877466"/>
    <lineage>
        <taxon>Bacteria</taxon>
        <taxon>Bacillati</taxon>
        <taxon>Chloroflexota</taxon>
        <taxon>Thermoflexia</taxon>
        <taxon>Thermoflexales</taxon>
        <taxon>Thermoflexaceae</taxon>
        <taxon>Thermoflexus</taxon>
    </lineage>
</organism>
<dbReference type="AlphaFoldDB" id="A0A212QSZ4"/>
<evidence type="ECO:0000256" key="2">
    <source>
        <dbReference type="SAM" id="MobiDB-lite"/>
    </source>
</evidence>
<sequence>MSLIRWPRADEEAAIRALAERCGVFRPEEIETLIEIFREACRRGFEESGYHFRVWAEERDGEIRGLICYGRRPLTRWSWDLYWLLVDPSAQRRGIGTALLRAMEAHVGREGGRWILVETATTPAYAPARCFYERHGFRLLAVVEDFYEAGEGLALYLKGLGPSSEASAPAAEARTRSPEEGGCPGVHGA</sequence>
<dbReference type="Proteomes" id="UP000197025">
    <property type="component" value="Unassembled WGS sequence"/>
</dbReference>
<keyword evidence="5" id="KW-1185">Reference proteome</keyword>
<gene>
    <name evidence="4" type="ORF">SAMN02746019_00005740</name>
</gene>
<evidence type="ECO:0000313" key="5">
    <source>
        <dbReference type="Proteomes" id="UP000197025"/>
    </source>
</evidence>
<dbReference type="OrthoDB" id="9783470at2"/>
<evidence type="ECO:0000313" key="4">
    <source>
        <dbReference type="EMBL" id="SNB62722.1"/>
    </source>
</evidence>
<dbReference type="PROSITE" id="PS51186">
    <property type="entry name" value="GNAT"/>
    <property type="match status" value="1"/>
</dbReference>
<dbReference type="InterPro" id="IPR016181">
    <property type="entry name" value="Acyl_CoA_acyltransferase"/>
</dbReference>
<dbReference type="InterPro" id="IPR000182">
    <property type="entry name" value="GNAT_dom"/>
</dbReference>
<dbReference type="PANTHER" id="PTHR13947:SF37">
    <property type="entry name" value="LD18367P"/>
    <property type="match status" value="1"/>
</dbReference>
<dbReference type="RefSeq" id="WP_088570841.1">
    <property type="nucleotide sequence ID" value="NZ_FYEK01000022.1"/>
</dbReference>
<dbReference type="GO" id="GO:0008080">
    <property type="term" value="F:N-acetyltransferase activity"/>
    <property type="evidence" value="ECO:0007669"/>
    <property type="project" value="InterPro"/>
</dbReference>
<evidence type="ECO:0000256" key="1">
    <source>
        <dbReference type="ARBA" id="ARBA00022679"/>
    </source>
</evidence>
<dbReference type="EMBL" id="FYEK01000022">
    <property type="protein sequence ID" value="SNB62722.1"/>
    <property type="molecule type" value="Genomic_DNA"/>
</dbReference>
<dbReference type="PANTHER" id="PTHR13947">
    <property type="entry name" value="GNAT FAMILY N-ACETYLTRANSFERASE"/>
    <property type="match status" value="1"/>
</dbReference>
<keyword evidence="4" id="KW-0689">Ribosomal protein</keyword>
<dbReference type="CDD" id="cd04301">
    <property type="entry name" value="NAT_SF"/>
    <property type="match status" value="1"/>
</dbReference>
<feature type="domain" description="N-acetyltransferase" evidence="3">
    <location>
        <begin position="4"/>
        <end position="162"/>
    </location>
</feature>
<accession>A0A212QSZ4</accession>
<keyword evidence="4" id="KW-0687">Ribonucleoprotein</keyword>
<dbReference type="Pfam" id="PF13508">
    <property type="entry name" value="Acetyltransf_7"/>
    <property type="match status" value="1"/>
</dbReference>
<dbReference type="InterPro" id="IPR050769">
    <property type="entry name" value="NAT_camello-type"/>
</dbReference>
<protein>
    <submittedName>
        <fullName evidence="4">Ribosomal protein S18 acetylase RimI</fullName>
    </submittedName>
</protein>
<name>A0A212QSZ4_9CHLR</name>
<dbReference type="Gene3D" id="3.40.630.30">
    <property type="match status" value="1"/>
</dbReference>
<dbReference type="InParanoid" id="A0A212QSZ4"/>
<dbReference type="SUPFAM" id="SSF55729">
    <property type="entry name" value="Acyl-CoA N-acyltransferases (Nat)"/>
    <property type="match status" value="1"/>
</dbReference>